<dbReference type="EMBL" id="BMGZ01000002">
    <property type="protein sequence ID" value="GGH98069.1"/>
    <property type="molecule type" value="Genomic_DNA"/>
</dbReference>
<keyword evidence="1" id="KW-0732">Signal</keyword>
<feature type="domain" description="Glucose/Sorbosone dehydrogenase" evidence="2">
    <location>
        <begin position="53"/>
        <end position="389"/>
    </location>
</feature>
<protein>
    <submittedName>
        <fullName evidence="3">Aldose dehydrogenase</fullName>
    </submittedName>
    <submittedName>
        <fullName evidence="4">PQQ-dependent sugar dehydrogenase</fullName>
    </submittedName>
</protein>
<evidence type="ECO:0000313" key="3">
    <source>
        <dbReference type="EMBL" id="GGH98069.1"/>
    </source>
</evidence>
<reference evidence="3" key="1">
    <citation type="journal article" date="2014" name="Int. J. Syst. Evol. Microbiol.">
        <title>Complete genome sequence of Corynebacterium casei LMG S-19264T (=DSM 44701T), isolated from a smear-ripened cheese.</title>
        <authorList>
            <consortium name="US DOE Joint Genome Institute (JGI-PGF)"/>
            <person name="Walter F."/>
            <person name="Albersmeier A."/>
            <person name="Kalinowski J."/>
            <person name="Ruckert C."/>
        </authorList>
    </citation>
    <scope>NUCLEOTIDE SEQUENCE</scope>
    <source>
        <strain evidence="3">CGMCC 1.14984</strain>
    </source>
</reference>
<dbReference type="Proteomes" id="UP000621856">
    <property type="component" value="Unassembled WGS sequence"/>
</dbReference>
<evidence type="ECO:0000256" key="1">
    <source>
        <dbReference type="SAM" id="SignalP"/>
    </source>
</evidence>
<name>A0A8J3EUR8_9PROT</name>
<dbReference type="AlphaFoldDB" id="A0A8J3EUR8"/>
<accession>A0A8J3EUR8</accession>
<evidence type="ECO:0000259" key="2">
    <source>
        <dbReference type="Pfam" id="PF07995"/>
    </source>
</evidence>
<evidence type="ECO:0000313" key="6">
    <source>
        <dbReference type="Proteomes" id="UP000818603"/>
    </source>
</evidence>
<dbReference type="Proteomes" id="UP000818603">
    <property type="component" value="Unassembled WGS sequence"/>
</dbReference>
<evidence type="ECO:0000313" key="5">
    <source>
        <dbReference type="Proteomes" id="UP000621856"/>
    </source>
</evidence>
<evidence type="ECO:0000313" key="4">
    <source>
        <dbReference type="EMBL" id="NHK28302.1"/>
    </source>
</evidence>
<feature type="signal peptide" evidence="1">
    <location>
        <begin position="1"/>
        <end position="27"/>
    </location>
</feature>
<sequence>MRFLTAISATALLFGLSSGLALGTANAQSTLIEDNIPAAPVNYELEVLAEGLNTAYSIAFLPDEGGFDGDMLVVEKSGALRVFRDDELLPDPVEGMAPVHFNSQAGFLEVALHPDFEENSKIYLVYAHGDEDANGTRLAMATFVPTETGGMLEDYEVLFTADPLKAGSAHYGGRIAFLPDDTLLLTIGEGYTQMQRAPKLDNHFGKIIRLNLDGSVPQDNPFVGQDDAKPEIWSYGHRNPQGLIYDPASDTVYEHEHGPKGGDEINIIEPGNHYGWPVITYGIDYSGATISPFKEMDGMEQPVMYFLPSIAPSGFTMYRGDKFPEWDGDLFIGALAHEHVRRIDMGEDGSFGNQQELFTELGERIRDVRTGPDGYLYVLTDGSDGKVIRVKPAQ</sequence>
<dbReference type="EMBL" id="VCJR02000002">
    <property type="protein sequence ID" value="NHK28302.1"/>
    <property type="molecule type" value="Genomic_DNA"/>
</dbReference>
<comment type="caution">
    <text evidence="3">The sequence shown here is derived from an EMBL/GenBank/DDBJ whole genome shotgun (WGS) entry which is preliminary data.</text>
</comment>
<dbReference type="PANTHER" id="PTHR19328">
    <property type="entry name" value="HEDGEHOG-INTERACTING PROTEIN"/>
    <property type="match status" value="1"/>
</dbReference>
<reference evidence="3" key="3">
    <citation type="submission" date="2020-09" db="EMBL/GenBank/DDBJ databases">
        <authorList>
            <person name="Sun Q."/>
            <person name="Zhou Y."/>
        </authorList>
    </citation>
    <scope>NUCLEOTIDE SEQUENCE</scope>
    <source>
        <strain evidence="3">CGMCC 1.14984</strain>
    </source>
</reference>
<organism evidence="3 5">
    <name type="scientific">Aquisalinus luteolus</name>
    <dbReference type="NCBI Taxonomy" id="1566827"/>
    <lineage>
        <taxon>Bacteria</taxon>
        <taxon>Pseudomonadati</taxon>
        <taxon>Pseudomonadota</taxon>
        <taxon>Alphaproteobacteria</taxon>
        <taxon>Parvularculales</taxon>
        <taxon>Parvularculaceae</taxon>
        <taxon>Aquisalinus</taxon>
    </lineage>
</organism>
<dbReference type="InterPro" id="IPR012938">
    <property type="entry name" value="Glc/Sorbosone_DH"/>
</dbReference>
<feature type="chain" id="PRO_5035263895" evidence="1">
    <location>
        <begin position="28"/>
        <end position="394"/>
    </location>
</feature>
<dbReference type="InterPro" id="IPR011042">
    <property type="entry name" value="6-blade_b-propeller_TolB-like"/>
</dbReference>
<keyword evidence="6" id="KW-1185">Reference proteome</keyword>
<dbReference type="PANTHER" id="PTHR19328:SF75">
    <property type="entry name" value="ALDOSE SUGAR DEHYDROGENASE YLII"/>
    <property type="match status" value="1"/>
</dbReference>
<dbReference type="RefSeq" id="WP_155140189.1">
    <property type="nucleotide sequence ID" value="NZ_BMGZ01000002.1"/>
</dbReference>
<dbReference type="Pfam" id="PF07995">
    <property type="entry name" value="GSDH"/>
    <property type="match status" value="1"/>
</dbReference>
<dbReference type="SUPFAM" id="SSF50952">
    <property type="entry name" value="Soluble quinoprotein glucose dehydrogenase"/>
    <property type="match status" value="1"/>
</dbReference>
<dbReference type="Gene3D" id="2.120.10.30">
    <property type="entry name" value="TolB, C-terminal domain"/>
    <property type="match status" value="1"/>
</dbReference>
<dbReference type="InterPro" id="IPR011041">
    <property type="entry name" value="Quinoprot_gluc/sorb_DH_b-prop"/>
</dbReference>
<proteinExistence type="predicted"/>
<reference evidence="4 6" key="2">
    <citation type="submission" date="2020-02" db="EMBL/GenBank/DDBJ databases">
        <title>Genome sequence of Parvularcula flava strain NH6-79.</title>
        <authorList>
            <person name="Abdul Karim M.H."/>
            <person name="Lam M.Q."/>
            <person name="Chen S.J."/>
            <person name="Yahya A."/>
            <person name="Shahir S."/>
            <person name="Shamsir M.S."/>
            <person name="Chong C.S."/>
        </authorList>
    </citation>
    <scope>NUCLEOTIDE SEQUENCE [LARGE SCALE GENOMIC DNA]</scope>
    <source>
        <strain evidence="4 6">NH6-79</strain>
    </source>
</reference>
<gene>
    <name evidence="4" type="ORF">FF098_010330</name>
    <name evidence="3" type="ORF">GCM10011355_20790</name>
</gene>